<keyword evidence="2" id="KW-0378">Hydrolase</keyword>
<dbReference type="SMART" id="SM00228">
    <property type="entry name" value="PDZ"/>
    <property type="match status" value="1"/>
</dbReference>
<dbReference type="Gene3D" id="3.40.630.10">
    <property type="entry name" value="Zn peptidases"/>
    <property type="match status" value="2"/>
</dbReference>
<feature type="domain" description="PDZ" evidence="1">
    <location>
        <begin position="516"/>
        <end position="585"/>
    </location>
</feature>
<evidence type="ECO:0000313" key="2">
    <source>
        <dbReference type="EMBL" id="QDU80845.1"/>
    </source>
</evidence>
<sequence>MLNLGHFARSFLVCLFITASLLLTEAVANEAMISRMGADVKYLSSDELEGRGIGTQGLDKAAEYIRNEFKKLGIQSAVEDGSYFQNLQIPDSVFANKEKTELTILDAAGETTPLTLGTDFQPYTIGGSGLVKGDLFFVGYGIQATDYQYDDYAEQNVKGKILVMLRYEPQQNNEDSVFEGTETTSHAYIRTKLKLAQDQGALAVLFVNPPFTTREKQDEFATADKFGRSSFDIPFVQITQDVFNNLLKQSELKSSAGARLTTLDEVEKELDQNLKAISQPLGALTATVEVEFEKEYAKVYNVAGVLPGHGPHAEETIVIGAHYDHLGYGGMGSLAQGVTAIHNGADDNASGTAALLEMARRIAMRRSLLPRRVVFIAFTAEERGLLGSDYYVENPLIPLEETIAMFNFDMVGNLKENELTVYGTGTAKEFDELVEAANLDTKLKLNKIEGVMGASDHYSFFRNEIPCFHFFSGFTQEYHTPSDDFETLNIEGMEKIVSYTMTLFDKILNLDQAPEYVKTEKQASPHGGGGGMAYLGISPNYTADVEGLLLNGVKEKSPAETGGLQAGDIIVKFGEIKVADIQGLTDGLRRYKPKETVTVIVERKKAGSDEQEEVQLQITLGSSGGN</sequence>
<dbReference type="InterPro" id="IPR045175">
    <property type="entry name" value="M28_fam"/>
</dbReference>
<name>A0A518CNP3_9PLAN</name>
<keyword evidence="3" id="KW-1185">Reference proteome</keyword>
<dbReference type="SUPFAM" id="SSF52025">
    <property type="entry name" value="PA domain"/>
    <property type="match status" value="1"/>
</dbReference>
<accession>A0A518CNP3</accession>
<dbReference type="GO" id="GO:0006508">
    <property type="term" value="P:proteolysis"/>
    <property type="evidence" value="ECO:0007669"/>
    <property type="project" value="InterPro"/>
</dbReference>
<dbReference type="AlphaFoldDB" id="A0A518CNP3"/>
<dbReference type="RefSeq" id="WP_197440169.1">
    <property type="nucleotide sequence ID" value="NZ_CP036281.1"/>
</dbReference>
<dbReference type="InterPro" id="IPR036034">
    <property type="entry name" value="PDZ_sf"/>
</dbReference>
<dbReference type="InterPro" id="IPR003137">
    <property type="entry name" value="PA_domain"/>
</dbReference>
<dbReference type="PANTHER" id="PTHR12147:SF26">
    <property type="entry name" value="PEPTIDASE M28 DOMAIN-CONTAINING PROTEIN"/>
    <property type="match status" value="1"/>
</dbReference>
<organism evidence="2 3">
    <name type="scientific">Polystyrenella longa</name>
    <dbReference type="NCBI Taxonomy" id="2528007"/>
    <lineage>
        <taxon>Bacteria</taxon>
        <taxon>Pseudomonadati</taxon>
        <taxon>Planctomycetota</taxon>
        <taxon>Planctomycetia</taxon>
        <taxon>Planctomycetales</taxon>
        <taxon>Planctomycetaceae</taxon>
        <taxon>Polystyrenella</taxon>
    </lineage>
</organism>
<dbReference type="PROSITE" id="PS50106">
    <property type="entry name" value="PDZ"/>
    <property type="match status" value="1"/>
</dbReference>
<reference evidence="2 3" key="1">
    <citation type="submission" date="2019-02" db="EMBL/GenBank/DDBJ databases">
        <title>Deep-cultivation of Planctomycetes and their phenomic and genomic characterization uncovers novel biology.</title>
        <authorList>
            <person name="Wiegand S."/>
            <person name="Jogler M."/>
            <person name="Boedeker C."/>
            <person name="Pinto D."/>
            <person name="Vollmers J."/>
            <person name="Rivas-Marin E."/>
            <person name="Kohn T."/>
            <person name="Peeters S.H."/>
            <person name="Heuer A."/>
            <person name="Rast P."/>
            <person name="Oberbeckmann S."/>
            <person name="Bunk B."/>
            <person name="Jeske O."/>
            <person name="Meyerdierks A."/>
            <person name="Storesund J.E."/>
            <person name="Kallscheuer N."/>
            <person name="Luecker S."/>
            <person name="Lage O.M."/>
            <person name="Pohl T."/>
            <person name="Merkel B.J."/>
            <person name="Hornburger P."/>
            <person name="Mueller R.-W."/>
            <person name="Bruemmer F."/>
            <person name="Labrenz M."/>
            <person name="Spormann A.M."/>
            <person name="Op den Camp H."/>
            <person name="Overmann J."/>
            <person name="Amann R."/>
            <person name="Jetten M.S.M."/>
            <person name="Mascher T."/>
            <person name="Medema M.H."/>
            <person name="Devos D.P."/>
            <person name="Kaster A.-K."/>
            <person name="Ovreas L."/>
            <person name="Rohde M."/>
            <person name="Galperin M.Y."/>
            <person name="Jogler C."/>
        </authorList>
    </citation>
    <scope>NUCLEOTIDE SEQUENCE [LARGE SCALE GENOMIC DNA]</scope>
    <source>
        <strain evidence="2 3">Pla110</strain>
    </source>
</reference>
<evidence type="ECO:0000259" key="1">
    <source>
        <dbReference type="PROSITE" id="PS50106"/>
    </source>
</evidence>
<gene>
    <name evidence="2" type="primary">ywaD_2</name>
    <name evidence="2" type="ORF">Pla110_25810</name>
</gene>
<dbReference type="Gene3D" id="3.50.30.30">
    <property type="match status" value="1"/>
</dbReference>
<dbReference type="Pfam" id="PF04389">
    <property type="entry name" value="Peptidase_M28"/>
    <property type="match status" value="1"/>
</dbReference>
<dbReference type="InterPro" id="IPR046450">
    <property type="entry name" value="PA_dom_sf"/>
</dbReference>
<proteinExistence type="predicted"/>
<dbReference type="SUPFAM" id="SSF53187">
    <property type="entry name" value="Zn-dependent exopeptidases"/>
    <property type="match status" value="1"/>
</dbReference>
<evidence type="ECO:0000313" key="3">
    <source>
        <dbReference type="Proteomes" id="UP000317178"/>
    </source>
</evidence>
<dbReference type="PANTHER" id="PTHR12147">
    <property type="entry name" value="METALLOPEPTIDASE M28 FAMILY MEMBER"/>
    <property type="match status" value="1"/>
</dbReference>
<keyword evidence="2" id="KW-0645">Protease</keyword>
<dbReference type="Proteomes" id="UP000317178">
    <property type="component" value="Chromosome"/>
</dbReference>
<protein>
    <submittedName>
        <fullName evidence="2">Aminopeptidase YwaD</fullName>
        <ecNumber evidence="2">3.4.11.6</ecNumber>
    </submittedName>
</protein>
<dbReference type="InterPro" id="IPR001478">
    <property type="entry name" value="PDZ"/>
</dbReference>
<dbReference type="Pfam" id="PF02225">
    <property type="entry name" value="PA"/>
    <property type="match status" value="1"/>
</dbReference>
<dbReference type="GO" id="GO:0008235">
    <property type="term" value="F:metalloexopeptidase activity"/>
    <property type="evidence" value="ECO:0007669"/>
    <property type="project" value="InterPro"/>
</dbReference>
<dbReference type="InterPro" id="IPR007484">
    <property type="entry name" value="Peptidase_M28"/>
</dbReference>
<keyword evidence="2" id="KW-0031">Aminopeptidase</keyword>
<dbReference type="EMBL" id="CP036281">
    <property type="protein sequence ID" value="QDU80845.1"/>
    <property type="molecule type" value="Genomic_DNA"/>
</dbReference>
<dbReference type="EC" id="3.4.11.6" evidence="2"/>
<dbReference type="KEGG" id="plon:Pla110_25810"/>
<dbReference type="GO" id="GO:0004177">
    <property type="term" value="F:aminopeptidase activity"/>
    <property type="evidence" value="ECO:0007669"/>
    <property type="project" value="UniProtKB-KW"/>
</dbReference>
<dbReference type="Pfam" id="PF13180">
    <property type="entry name" value="PDZ_2"/>
    <property type="match status" value="1"/>
</dbReference>
<dbReference type="SUPFAM" id="SSF50156">
    <property type="entry name" value="PDZ domain-like"/>
    <property type="match status" value="1"/>
</dbReference>
<dbReference type="Gene3D" id="2.30.42.10">
    <property type="match status" value="1"/>
</dbReference>